<gene>
    <name evidence="2" type="ORF">T459_15201</name>
</gene>
<evidence type="ECO:0000256" key="1">
    <source>
        <dbReference type="SAM" id="Coils"/>
    </source>
</evidence>
<evidence type="ECO:0000313" key="2">
    <source>
        <dbReference type="EMBL" id="PHT82186.1"/>
    </source>
</evidence>
<proteinExistence type="predicted"/>
<keyword evidence="3" id="KW-1185">Reference proteome</keyword>
<sequence>MFQKHETYLQSIVDEQEKYIDRKEQKIEKMKMENLFNELINARKRSDELEDKEIKGLLKLFAVKRTKLEERKQQLNQNI</sequence>
<dbReference type="EMBL" id="AYRZ02000005">
    <property type="protein sequence ID" value="PHT82186.1"/>
    <property type="molecule type" value="Genomic_DNA"/>
</dbReference>
<organism evidence="2 3">
    <name type="scientific">Capsicum annuum</name>
    <name type="common">Capsicum pepper</name>
    <dbReference type="NCBI Taxonomy" id="4072"/>
    <lineage>
        <taxon>Eukaryota</taxon>
        <taxon>Viridiplantae</taxon>
        <taxon>Streptophyta</taxon>
        <taxon>Embryophyta</taxon>
        <taxon>Tracheophyta</taxon>
        <taxon>Spermatophyta</taxon>
        <taxon>Magnoliopsida</taxon>
        <taxon>eudicotyledons</taxon>
        <taxon>Gunneridae</taxon>
        <taxon>Pentapetalae</taxon>
        <taxon>asterids</taxon>
        <taxon>lamiids</taxon>
        <taxon>Solanales</taxon>
        <taxon>Solanaceae</taxon>
        <taxon>Solanoideae</taxon>
        <taxon>Capsiceae</taxon>
        <taxon>Capsicum</taxon>
    </lineage>
</organism>
<reference evidence="2 3" key="2">
    <citation type="journal article" date="2017" name="Genome Biol.">
        <title>New reference genome sequences of hot pepper reveal the massive evolution of plant disease-resistance genes by retroduplication.</title>
        <authorList>
            <person name="Kim S."/>
            <person name="Park J."/>
            <person name="Yeom S.I."/>
            <person name="Kim Y.M."/>
            <person name="Seo E."/>
            <person name="Kim K.T."/>
            <person name="Kim M.S."/>
            <person name="Lee J.M."/>
            <person name="Cheong K."/>
            <person name="Shin H.S."/>
            <person name="Kim S.B."/>
            <person name="Han K."/>
            <person name="Lee J."/>
            <person name="Park M."/>
            <person name="Lee H.A."/>
            <person name="Lee H.Y."/>
            <person name="Lee Y."/>
            <person name="Oh S."/>
            <person name="Lee J.H."/>
            <person name="Choi E."/>
            <person name="Choi E."/>
            <person name="Lee S.E."/>
            <person name="Jeon J."/>
            <person name="Kim H."/>
            <person name="Choi G."/>
            <person name="Song H."/>
            <person name="Lee J."/>
            <person name="Lee S.C."/>
            <person name="Kwon J.K."/>
            <person name="Lee H.Y."/>
            <person name="Koo N."/>
            <person name="Hong Y."/>
            <person name="Kim R.W."/>
            <person name="Kang W.H."/>
            <person name="Huh J.H."/>
            <person name="Kang B.C."/>
            <person name="Yang T.J."/>
            <person name="Lee Y.H."/>
            <person name="Bennetzen J.L."/>
            <person name="Choi D."/>
        </authorList>
    </citation>
    <scope>NUCLEOTIDE SEQUENCE [LARGE SCALE GENOMIC DNA]</scope>
    <source>
        <strain evidence="3">cv. CM334</strain>
    </source>
</reference>
<dbReference type="Proteomes" id="UP000222542">
    <property type="component" value="Unassembled WGS sequence"/>
</dbReference>
<protein>
    <submittedName>
        <fullName evidence="2">Uncharacterized protein</fullName>
    </submittedName>
</protein>
<dbReference type="Gramene" id="PHT82186">
    <property type="protein sequence ID" value="PHT82186"/>
    <property type="gene ID" value="T459_15201"/>
</dbReference>
<evidence type="ECO:0000313" key="3">
    <source>
        <dbReference type="Proteomes" id="UP000222542"/>
    </source>
</evidence>
<reference evidence="2 3" key="1">
    <citation type="journal article" date="2014" name="Nat. Genet.">
        <title>Genome sequence of the hot pepper provides insights into the evolution of pungency in Capsicum species.</title>
        <authorList>
            <person name="Kim S."/>
            <person name="Park M."/>
            <person name="Yeom S.I."/>
            <person name="Kim Y.M."/>
            <person name="Lee J.M."/>
            <person name="Lee H.A."/>
            <person name="Seo E."/>
            <person name="Choi J."/>
            <person name="Cheong K."/>
            <person name="Kim K.T."/>
            <person name="Jung K."/>
            <person name="Lee G.W."/>
            <person name="Oh S.K."/>
            <person name="Bae C."/>
            <person name="Kim S.B."/>
            <person name="Lee H.Y."/>
            <person name="Kim S.Y."/>
            <person name="Kim M.S."/>
            <person name="Kang B.C."/>
            <person name="Jo Y.D."/>
            <person name="Yang H.B."/>
            <person name="Jeong H.J."/>
            <person name="Kang W.H."/>
            <person name="Kwon J.K."/>
            <person name="Shin C."/>
            <person name="Lim J.Y."/>
            <person name="Park J.H."/>
            <person name="Huh J.H."/>
            <person name="Kim J.S."/>
            <person name="Kim B.D."/>
            <person name="Cohen O."/>
            <person name="Paran I."/>
            <person name="Suh M.C."/>
            <person name="Lee S.B."/>
            <person name="Kim Y.K."/>
            <person name="Shin Y."/>
            <person name="Noh S.J."/>
            <person name="Park J."/>
            <person name="Seo Y.S."/>
            <person name="Kwon S.Y."/>
            <person name="Kim H.A."/>
            <person name="Park J.M."/>
            <person name="Kim H.J."/>
            <person name="Choi S.B."/>
            <person name="Bosland P.W."/>
            <person name="Reeves G."/>
            <person name="Jo S.H."/>
            <person name="Lee B.W."/>
            <person name="Cho H.T."/>
            <person name="Choi H.S."/>
            <person name="Lee M.S."/>
            <person name="Yu Y."/>
            <person name="Do Choi Y."/>
            <person name="Park B.S."/>
            <person name="van Deynze A."/>
            <person name="Ashrafi H."/>
            <person name="Hill T."/>
            <person name="Kim W.T."/>
            <person name="Pai H.S."/>
            <person name="Ahn H.K."/>
            <person name="Yeam I."/>
            <person name="Giovannoni J.J."/>
            <person name="Rose J.K."/>
            <person name="Sorensen I."/>
            <person name="Lee S.J."/>
            <person name="Kim R.W."/>
            <person name="Choi I.Y."/>
            <person name="Choi B.S."/>
            <person name="Lim J.S."/>
            <person name="Lee Y.H."/>
            <person name="Choi D."/>
        </authorList>
    </citation>
    <scope>NUCLEOTIDE SEQUENCE [LARGE SCALE GENOMIC DNA]</scope>
    <source>
        <strain evidence="3">cv. CM334</strain>
    </source>
</reference>
<dbReference type="AlphaFoldDB" id="A0A2G2ZJP0"/>
<comment type="caution">
    <text evidence="2">The sequence shown here is derived from an EMBL/GenBank/DDBJ whole genome shotgun (WGS) entry which is preliminary data.</text>
</comment>
<feature type="coiled-coil region" evidence="1">
    <location>
        <begin position="13"/>
        <end position="78"/>
    </location>
</feature>
<accession>A0A2G2ZJP0</accession>
<keyword evidence="1" id="KW-0175">Coiled coil</keyword>
<name>A0A2G2ZJP0_CAPAN</name>